<feature type="region of interest" description="Disordered" evidence="1">
    <location>
        <begin position="129"/>
        <end position="153"/>
    </location>
</feature>
<accession>A0A183DAA5</accession>
<evidence type="ECO:0000256" key="1">
    <source>
        <dbReference type="SAM" id="MobiDB-lite"/>
    </source>
</evidence>
<feature type="compositionally biased region" description="Polar residues" evidence="1">
    <location>
        <begin position="134"/>
        <end position="144"/>
    </location>
</feature>
<organism evidence="2">
    <name type="scientific">Gongylonema pulchrum</name>
    <dbReference type="NCBI Taxonomy" id="637853"/>
    <lineage>
        <taxon>Eukaryota</taxon>
        <taxon>Metazoa</taxon>
        <taxon>Ecdysozoa</taxon>
        <taxon>Nematoda</taxon>
        <taxon>Chromadorea</taxon>
        <taxon>Rhabditida</taxon>
        <taxon>Spirurina</taxon>
        <taxon>Spiruromorpha</taxon>
        <taxon>Spiruroidea</taxon>
        <taxon>Gongylonematidae</taxon>
        <taxon>Gongylonema</taxon>
    </lineage>
</organism>
<dbReference type="AlphaFoldDB" id="A0A183DAA5"/>
<protein>
    <submittedName>
        <fullName evidence="2">SNF2_N domain-containing protein</fullName>
    </submittedName>
</protein>
<dbReference type="WBParaSite" id="GPUH_0000565401-mRNA-1">
    <property type="protein sequence ID" value="GPUH_0000565401-mRNA-1"/>
    <property type="gene ID" value="GPUH_0000565401"/>
</dbReference>
<evidence type="ECO:0000313" key="2">
    <source>
        <dbReference type="WBParaSite" id="GPUH_0000565401-mRNA-1"/>
    </source>
</evidence>
<proteinExistence type="predicted"/>
<sequence>LLQSVDWSTVDEIRKYLEPFHVMASMFNHRSTVTFHMVQPEWFALIHEFSSDIEESRGSEDTSVWINDLKRRTEIKLRDATETVITAEHRMATVLNPRHKHLPVICSDLERLETYSRIRKLIGAPESNIVKGESNATTGNQGSDNGEPPKKRLSFLSSLEDHALIDDELECYLRSQYPALQTK</sequence>
<name>A0A183DAA5_9BILA</name>
<reference evidence="2" key="1">
    <citation type="submission" date="2016-06" db="UniProtKB">
        <authorList>
            <consortium name="WormBaseParasite"/>
        </authorList>
    </citation>
    <scope>IDENTIFICATION</scope>
</reference>